<gene>
    <name evidence="1" type="ORF">AQ490_20200</name>
</gene>
<name>A0A0T6LUD4_WENVI</name>
<protein>
    <submittedName>
        <fullName evidence="1">Uncharacterized protein</fullName>
    </submittedName>
</protein>
<dbReference type="RefSeq" id="WP_018382929.1">
    <property type="nucleotide sequence ID" value="NZ_LLZU01000011.1"/>
</dbReference>
<dbReference type="EMBL" id="LLZU01000011">
    <property type="protein sequence ID" value="KRV49638.1"/>
    <property type="molecule type" value="Genomic_DNA"/>
</dbReference>
<proteinExistence type="predicted"/>
<accession>A0A0T6LUD4</accession>
<dbReference type="AlphaFoldDB" id="A0A0T6LUD4"/>
<dbReference type="OrthoDB" id="4859584at2"/>
<organism evidence="1 2">
    <name type="scientific">Wenjunlia vitaminophila</name>
    <name type="common">Streptomyces vitaminophilus</name>
    <dbReference type="NCBI Taxonomy" id="76728"/>
    <lineage>
        <taxon>Bacteria</taxon>
        <taxon>Bacillati</taxon>
        <taxon>Actinomycetota</taxon>
        <taxon>Actinomycetes</taxon>
        <taxon>Kitasatosporales</taxon>
        <taxon>Streptomycetaceae</taxon>
        <taxon>Wenjunlia</taxon>
    </lineage>
</organism>
<reference evidence="1 2" key="1">
    <citation type="submission" date="2015-10" db="EMBL/GenBank/DDBJ databases">
        <title>Draft genome sequence of pyrrolomycin-producing Streptomyces vitaminophilus.</title>
        <authorList>
            <person name="Graham D.E."/>
            <person name="Mahan K.M."/>
            <person name="Klingeman D.M."/>
            <person name="Hettich R.L."/>
            <person name="Parry R.J."/>
        </authorList>
    </citation>
    <scope>NUCLEOTIDE SEQUENCE [LARGE SCALE GENOMIC DNA]</scope>
    <source>
        <strain evidence="1 2">ATCC 31673</strain>
    </source>
</reference>
<evidence type="ECO:0000313" key="1">
    <source>
        <dbReference type="EMBL" id="KRV49638.1"/>
    </source>
</evidence>
<comment type="caution">
    <text evidence="1">The sequence shown here is derived from an EMBL/GenBank/DDBJ whole genome shotgun (WGS) entry which is preliminary data.</text>
</comment>
<dbReference type="InterPro" id="IPR046156">
    <property type="entry name" value="DUF6158"/>
</dbReference>
<dbReference type="eggNOG" id="ENOG5032Y7X">
    <property type="taxonomic scope" value="Bacteria"/>
</dbReference>
<sequence>MAADGIDPMALEDSVLIRELEQIHRTRHETLLHGSVNALNAHSERMAALEREYLRRHPSRLVAADRTREGARARAGQPPDL</sequence>
<evidence type="ECO:0000313" key="2">
    <source>
        <dbReference type="Proteomes" id="UP000050867"/>
    </source>
</evidence>
<dbReference type="Pfam" id="PF19655">
    <property type="entry name" value="DUF6158"/>
    <property type="match status" value="1"/>
</dbReference>
<keyword evidence="2" id="KW-1185">Reference proteome</keyword>
<dbReference type="STRING" id="76728.AQ490_20200"/>
<dbReference type="Proteomes" id="UP000050867">
    <property type="component" value="Unassembled WGS sequence"/>
</dbReference>